<dbReference type="OrthoDB" id="9933137at2"/>
<dbReference type="HOGENOM" id="CLU_1633404_0_0_5"/>
<reference evidence="1 2" key="2">
    <citation type="journal article" date="2012" name="Int. J. Syst. Evol. Microbiol.">
        <title>Magnetococcus marinus gen. nov., sp. nov., a marine, magnetotactic bacterium that represents a novel lineage (Magnetococcaceae fam. nov.; Magnetococcales ord. nov.) at the base of the Alphaproteobacteria.</title>
        <authorList>
            <person name="Bazylinski D.A."/>
            <person name="Williams T.J."/>
            <person name="Lefevre C.T."/>
            <person name="Berg R.J."/>
            <person name="Zhang C.L."/>
            <person name="Bowser S.S."/>
            <person name="Dean A.J."/>
            <person name="Beveridge T.J."/>
        </authorList>
    </citation>
    <scope>NUCLEOTIDE SEQUENCE [LARGE SCALE GENOMIC DNA]</scope>
    <source>
        <strain evidence="2">ATCC BAA-1437 / JCM 17883 / MC-1</strain>
    </source>
</reference>
<dbReference type="InterPro" id="IPR009078">
    <property type="entry name" value="Ferritin-like_SF"/>
</dbReference>
<name>A0L6L0_MAGMM</name>
<dbReference type="InterPro" id="IPR012347">
    <property type="entry name" value="Ferritin-like"/>
</dbReference>
<evidence type="ECO:0000313" key="2">
    <source>
        <dbReference type="Proteomes" id="UP000002586"/>
    </source>
</evidence>
<evidence type="ECO:0000313" key="1">
    <source>
        <dbReference type="EMBL" id="ABK43603.1"/>
    </source>
</evidence>
<accession>A0L6L0</accession>
<reference evidence="2" key="1">
    <citation type="journal article" date="2009" name="Appl. Environ. Microbiol.">
        <title>Complete genome sequence of the chemolithoautotrophic marine magnetotactic coccus strain MC-1.</title>
        <authorList>
            <person name="Schubbe S."/>
            <person name="Williams T.J."/>
            <person name="Xie G."/>
            <person name="Kiss H.E."/>
            <person name="Brettin T.S."/>
            <person name="Martinez D."/>
            <person name="Ross C.A."/>
            <person name="Schuler D."/>
            <person name="Cox B.L."/>
            <person name="Nealson K.H."/>
            <person name="Bazylinski D.A."/>
        </authorList>
    </citation>
    <scope>NUCLEOTIDE SEQUENCE [LARGE SCALE GENOMIC DNA]</scope>
    <source>
        <strain evidence="2">ATCC BAA-1437 / JCM 17883 / MC-1</strain>
    </source>
</reference>
<dbReference type="Proteomes" id="UP000002586">
    <property type="component" value="Chromosome"/>
</dbReference>
<proteinExistence type="predicted"/>
<dbReference type="SUPFAM" id="SSF47240">
    <property type="entry name" value="Ferritin-like"/>
    <property type="match status" value="1"/>
</dbReference>
<keyword evidence="2" id="KW-1185">Reference proteome</keyword>
<protein>
    <recommendedName>
        <fullName evidence="3">Rubrerythrin</fullName>
    </recommendedName>
</protein>
<dbReference type="EMBL" id="CP000471">
    <property type="protein sequence ID" value="ABK43603.1"/>
    <property type="molecule type" value="Genomic_DNA"/>
</dbReference>
<dbReference type="CDD" id="cd01045">
    <property type="entry name" value="Ferritin_like_AB"/>
    <property type="match status" value="1"/>
</dbReference>
<dbReference type="Gene3D" id="1.20.1260.10">
    <property type="match status" value="2"/>
</dbReference>
<dbReference type="STRING" id="156889.Mmc1_1085"/>
<dbReference type="AlphaFoldDB" id="A0L6L0"/>
<dbReference type="eggNOG" id="COG1633">
    <property type="taxonomic scope" value="Bacteria"/>
</dbReference>
<organism evidence="1 2">
    <name type="scientific">Magnetococcus marinus (strain ATCC BAA-1437 / JCM 17883 / MC-1)</name>
    <dbReference type="NCBI Taxonomy" id="156889"/>
    <lineage>
        <taxon>Bacteria</taxon>
        <taxon>Pseudomonadati</taxon>
        <taxon>Pseudomonadota</taxon>
        <taxon>Magnetococcia</taxon>
        <taxon>Magnetococcales</taxon>
        <taxon>Magnetococcaceae</taxon>
        <taxon>Magnetococcus</taxon>
    </lineage>
</organism>
<sequence length="162" mass="18222">MNDIIELWKAAIRHEALTVNFYSRAAEVTRDDASRMLFLQLAEMEGGHIQELLGQAAKASCLKESDVDLAAYAAGLEDNGRYAFNTEDEQAFLAGNMRTVLQLALGHELEAVKMYQQLALKTLDEATKQFCLTQQENEKRHVHELETLLNSLELTPEDRPGL</sequence>
<dbReference type="RefSeq" id="WP_011712760.1">
    <property type="nucleotide sequence ID" value="NC_008576.1"/>
</dbReference>
<evidence type="ECO:0008006" key="3">
    <source>
        <dbReference type="Google" id="ProtNLM"/>
    </source>
</evidence>
<gene>
    <name evidence="1" type="ordered locus">Mmc1_1085</name>
</gene>
<dbReference type="KEGG" id="mgm:Mmc1_1085"/>